<protein>
    <recommendedName>
        <fullName evidence="1">FBD domain-containing protein</fullName>
    </recommendedName>
</protein>
<dbReference type="AlphaFoldDB" id="A0A022RN55"/>
<evidence type="ECO:0000259" key="1">
    <source>
        <dbReference type="Pfam" id="PF08387"/>
    </source>
</evidence>
<evidence type="ECO:0000313" key="3">
    <source>
        <dbReference type="Proteomes" id="UP000030748"/>
    </source>
</evidence>
<organism evidence="2 3">
    <name type="scientific">Erythranthe guttata</name>
    <name type="common">Yellow monkey flower</name>
    <name type="synonym">Mimulus guttatus</name>
    <dbReference type="NCBI Taxonomy" id="4155"/>
    <lineage>
        <taxon>Eukaryota</taxon>
        <taxon>Viridiplantae</taxon>
        <taxon>Streptophyta</taxon>
        <taxon>Embryophyta</taxon>
        <taxon>Tracheophyta</taxon>
        <taxon>Spermatophyta</taxon>
        <taxon>Magnoliopsida</taxon>
        <taxon>eudicotyledons</taxon>
        <taxon>Gunneridae</taxon>
        <taxon>Pentapetalae</taxon>
        <taxon>asterids</taxon>
        <taxon>lamiids</taxon>
        <taxon>Lamiales</taxon>
        <taxon>Phrymaceae</taxon>
        <taxon>Erythranthe</taxon>
    </lineage>
</organism>
<proteinExistence type="predicted"/>
<sequence>FKFCGYYGRTNEVELVLYIVENCVVLEKLIIDPSGSSFEDELNMERKARKNAKQQLAGQLPNHIELI</sequence>
<dbReference type="Proteomes" id="UP000030748">
    <property type="component" value="Unassembled WGS sequence"/>
</dbReference>
<feature type="non-terminal residue" evidence="2">
    <location>
        <position position="1"/>
    </location>
</feature>
<feature type="non-terminal residue" evidence="2">
    <location>
        <position position="67"/>
    </location>
</feature>
<feature type="domain" description="FBD" evidence="1">
    <location>
        <begin position="1"/>
        <end position="31"/>
    </location>
</feature>
<gene>
    <name evidence="2" type="ORF">MIMGU_mgv1a0231981mg</name>
</gene>
<name>A0A022RN55_ERYGU</name>
<dbReference type="Pfam" id="PF08387">
    <property type="entry name" value="FBD"/>
    <property type="match status" value="1"/>
</dbReference>
<dbReference type="EMBL" id="KI630319">
    <property type="protein sequence ID" value="EYU41907.1"/>
    <property type="molecule type" value="Genomic_DNA"/>
</dbReference>
<reference evidence="2 3" key="1">
    <citation type="journal article" date="2013" name="Proc. Natl. Acad. Sci. U.S.A.">
        <title>Fine-scale variation in meiotic recombination in Mimulus inferred from population shotgun sequencing.</title>
        <authorList>
            <person name="Hellsten U."/>
            <person name="Wright K.M."/>
            <person name="Jenkins J."/>
            <person name="Shu S."/>
            <person name="Yuan Y."/>
            <person name="Wessler S.R."/>
            <person name="Schmutz J."/>
            <person name="Willis J.H."/>
            <person name="Rokhsar D.S."/>
        </authorList>
    </citation>
    <scope>NUCLEOTIDE SEQUENCE [LARGE SCALE GENOMIC DNA]</scope>
    <source>
        <strain evidence="3">cv. DUN x IM62</strain>
    </source>
</reference>
<keyword evidence="3" id="KW-1185">Reference proteome</keyword>
<accession>A0A022RN55</accession>
<evidence type="ECO:0000313" key="2">
    <source>
        <dbReference type="EMBL" id="EYU41907.1"/>
    </source>
</evidence>
<dbReference type="InterPro" id="IPR006566">
    <property type="entry name" value="FBD"/>
</dbReference>